<protein>
    <submittedName>
        <fullName evidence="2">Uncharacterized protein</fullName>
    </submittedName>
</protein>
<gene>
    <name evidence="2" type="ORF">CT690_12345</name>
</gene>
<dbReference type="Proteomes" id="UP000248196">
    <property type="component" value="Unassembled WGS sequence"/>
</dbReference>
<evidence type="ECO:0000256" key="1">
    <source>
        <dbReference type="SAM" id="Phobius"/>
    </source>
</evidence>
<feature type="transmembrane region" description="Helical" evidence="1">
    <location>
        <begin position="37"/>
        <end position="64"/>
    </location>
</feature>
<comment type="caution">
    <text evidence="2">The sequence shown here is derived from an EMBL/GenBank/DDBJ whole genome shotgun (WGS) entry which is preliminary data.</text>
</comment>
<feature type="transmembrane region" description="Helical" evidence="1">
    <location>
        <begin position="6"/>
        <end position="25"/>
    </location>
</feature>
<dbReference type="EMBL" id="PESE01000003">
    <property type="protein sequence ID" value="PYD38554.1"/>
    <property type="molecule type" value="Genomic_DNA"/>
</dbReference>
<evidence type="ECO:0000313" key="2">
    <source>
        <dbReference type="EMBL" id="PYD38554.1"/>
    </source>
</evidence>
<keyword evidence="1" id="KW-0472">Membrane</keyword>
<keyword evidence="1" id="KW-1133">Transmembrane helix</keyword>
<reference evidence="2 3" key="1">
    <citation type="submission" date="2017-11" db="EMBL/GenBank/DDBJ databases">
        <title>Genome sequence of the oocydin A producing rhizobacterium Serratia plymuthica 4Rx5.</title>
        <authorList>
            <person name="Matilla M.A."/>
            <person name="Udaondo Z."/>
            <person name="Salmond G.P.C."/>
        </authorList>
    </citation>
    <scope>NUCLEOTIDE SEQUENCE [LARGE SCALE GENOMIC DNA]</scope>
    <source>
        <strain evidence="2 3">4Rx5</strain>
    </source>
</reference>
<sequence>MGPGKLAKSFATFIGLMISIQLLYHPLLLAGSPREHLANAAIAVFMGLGVRSFCLMCVSFYHWYNGK</sequence>
<keyword evidence="1" id="KW-0812">Transmembrane</keyword>
<accession>A0A318NXL1</accession>
<name>A0A318NXL1_SERPL</name>
<organism evidence="2 3">
    <name type="scientific">Serratia plymuthica</name>
    <dbReference type="NCBI Taxonomy" id="82996"/>
    <lineage>
        <taxon>Bacteria</taxon>
        <taxon>Pseudomonadati</taxon>
        <taxon>Pseudomonadota</taxon>
        <taxon>Gammaproteobacteria</taxon>
        <taxon>Enterobacterales</taxon>
        <taxon>Yersiniaceae</taxon>
        <taxon>Serratia</taxon>
    </lineage>
</organism>
<dbReference type="AlphaFoldDB" id="A0A318NXL1"/>
<evidence type="ECO:0000313" key="3">
    <source>
        <dbReference type="Proteomes" id="UP000248196"/>
    </source>
</evidence>
<proteinExistence type="predicted"/>